<evidence type="ECO:0000313" key="2">
    <source>
        <dbReference type="EMBL" id="JAP76730.1"/>
    </source>
</evidence>
<proteinExistence type="predicted"/>
<feature type="signal peptide" evidence="1">
    <location>
        <begin position="1"/>
        <end position="20"/>
    </location>
</feature>
<organism evidence="2">
    <name type="scientific">Rhipicephalus appendiculatus</name>
    <name type="common">Brown ear tick</name>
    <dbReference type="NCBI Taxonomy" id="34631"/>
    <lineage>
        <taxon>Eukaryota</taxon>
        <taxon>Metazoa</taxon>
        <taxon>Ecdysozoa</taxon>
        <taxon>Arthropoda</taxon>
        <taxon>Chelicerata</taxon>
        <taxon>Arachnida</taxon>
        <taxon>Acari</taxon>
        <taxon>Parasitiformes</taxon>
        <taxon>Ixodida</taxon>
        <taxon>Ixodoidea</taxon>
        <taxon>Ixodidae</taxon>
        <taxon>Rhipicephalinae</taxon>
        <taxon>Rhipicephalus</taxon>
        <taxon>Rhipicephalus</taxon>
    </lineage>
</organism>
<sequence length="98" mass="11147">MHPLSCIWLSSLPLLSLSLGFLTRKLTDYILKADIFLLHVISNDVMVTIKAQPISCFVMYDDFYIQPLGYYGRRRPVVFAPPYLDAINFIECSGSTVL</sequence>
<accession>A0A131YE41</accession>
<dbReference type="EMBL" id="GEDV01011827">
    <property type="protein sequence ID" value="JAP76730.1"/>
    <property type="molecule type" value="Transcribed_RNA"/>
</dbReference>
<reference evidence="2" key="1">
    <citation type="journal article" date="2016" name="Ticks Tick Borne Dis.">
        <title>De novo assembly and annotation of the salivary gland transcriptome of Rhipicephalus appendiculatus male and female ticks during blood feeding.</title>
        <authorList>
            <person name="de Castro M.H."/>
            <person name="de Klerk D."/>
            <person name="Pienaar R."/>
            <person name="Latif A.A."/>
            <person name="Rees D.J."/>
            <person name="Mans B.J."/>
        </authorList>
    </citation>
    <scope>NUCLEOTIDE SEQUENCE</scope>
    <source>
        <tissue evidence="2">Salivary glands</tissue>
    </source>
</reference>
<keyword evidence="1" id="KW-0732">Signal</keyword>
<evidence type="ECO:0000256" key="1">
    <source>
        <dbReference type="SAM" id="SignalP"/>
    </source>
</evidence>
<feature type="chain" id="PRO_5007284876" description="Secreted protein" evidence="1">
    <location>
        <begin position="21"/>
        <end position="98"/>
    </location>
</feature>
<name>A0A131YE41_RHIAP</name>
<protein>
    <recommendedName>
        <fullName evidence="3">Secreted protein</fullName>
    </recommendedName>
</protein>
<evidence type="ECO:0008006" key="3">
    <source>
        <dbReference type="Google" id="ProtNLM"/>
    </source>
</evidence>
<dbReference type="AlphaFoldDB" id="A0A131YE41"/>